<reference evidence="1 2" key="1">
    <citation type="submission" date="2024-09" db="EMBL/GenBank/DDBJ databases">
        <title>Chromosome-scale assembly of Riccia fluitans.</title>
        <authorList>
            <person name="Paukszto L."/>
            <person name="Sawicki J."/>
            <person name="Karawczyk K."/>
            <person name="Piernik-Szablinska J."/>
            <person name="Szczecinska M."/>
            <person name="Mazdziarz M."/>
        </authorList>
    </citation>
    <scope>NUCLEOTIDE SEQUENCE [LARGE SCALE GENOMIC DNA]</scope>
    <source>
        <strain evidence="1">Rf_01</strain>
        <tissue evidence="1">Aerial parts of the thallus</tissue>
    </source>
</reference>
<keyword evidence="2" id="KW-1185">Reference proteome</keyword>
<dbReference type="AlphaFoldDB" id="A0ABD1YPV0"/>
<dbReference type="Proteomes" id="UP001605036">
    <property type="component" value="Unassembled WGS sequence"/>
</dbReference>
<evidence type="ECO:0000313" key="2">
    <source>
        <dbReference type="Proteomes" id="UP001605036"/>
    </source>
</evidence>
<comment type="caution">
    <text evidence="1">The sequence shown here is derived from an EMBL/GenBank/DDBJ whole genome shotgun (WGS) entry which is preliminary data.</text>
</comment>
<gene>
    <name evidence="1" type="ORF">R1flu_004289</name>
</gene>
<accession>A0ABD1YPV0</accession>
<protein>
    <submittedName>
        <fullName evidence="1">Uncharacterized protein</fullName>
    </submittedName>
</protein>
<organism evidence="1 2">
    <name type="scientific">Riccia fluitans</name>
    <dbReference type="NCBI Taxonomy" id="41844"/>
    <lineage>
        <taxon>Eukaryota</taxon>
        <taxon>Viridiplantae</taxon>
        <taxon>Streptophyta</taxon>
        <taxon>Embryophyta</taxon>
        <taxon>Marchantiophyta</taxon>
        <taxon>Marchantiopsida</taxon>
        <taxon>Marchantiidae</taxon>
        <taxon>Marchantiales</taxon>
        <taxon>Ricciaceae</taxon>
        <taxon>Riccia</taxon>
    </lineage>
</organism>
<sequence length="86" mass="9592">MSIARLCKSVRCIDNIYCSLFIVDIQGHGCIDGISGYVERHSANIINYYFGVPFAVRLKVSRQLCCQHLECLSRLVGSSSCGRAYL</sequence>
<dbReference type="EMBL" id="JBHFFA010000003">
    <property type="protein sequence ID" value="KAL2632810.1"/>
    <property type="molecule type" value="Genomic_DNA"/>
</dbReference>
<evidence type="ECO:0000313" key="1">
    <source>
        <dbReference type="EMBL" id="KAL2632810.1"/>
    </source>
</evidence>
<proteinExistence type="predicted"/>
<name>A0ABD1YPV0_9MARC</name>